<accession>A0A1H3X579</accession>
<protein>
    <submittedName>
        <fullName evidence="2">Outer membrane protein transport protein (OMPP1/FadL/TodX)</fullName>
    </submittedName>
</protein>
<evidence type="ECO:0000313" key="2">
    <source>
        <dbReference type="EMBL" id="SDZ93814.1"/>
    </source>
</evidence>
<reference evidence="2 3" key="1">
    <citation type="submission" date="2016-10" db="EMBL/GenBank/DDBJ databases">
        <authorList>
            <person name="de Groot N.N."/>
        </authorList>
    </citation>
    <scope>NUCLEOTIDE SEQUENCE [LARGE SCALE GENOMIC DNA]</scope>
    <source>
        <strain evidence="2 3">DSM 23581</strain>
    </source>
</reference>
<keyword evidence="1" id="KW-0732">Signal</keyword>
<dbReference type="Proteomes" id="UP000198820">
    <property type="component" value="Unassembled WGS sequence"/>
</dbReference>
<organism evidence="2 3">
    <name type="scientific">Psychroflexus halocasei</name>
    <dbReference type="NCBI Taxonomy" id="908615"/>
    <lineage>
        <taxon>Bacteria</taxon>
        <taxon>Pseudomonadati</taxon>
        <taxon>Bacteroidota</taxon>
        <taxon>Flavobacteriia</taxon>
        <taxon>Flavobacteriales</taxon>
        <taxon>Flavobacteriaceae</taxon>
        <taxon>Psychroflexus</taxon>
    </lineage>
</organism>
<name>A0A1H3X579_9FLAO</name>
<evidence type="ECO:0000313" key="3">
    <source>
        <dbReference type="Proteomes" id="UP000198820"/>
    </source>
</evidence>
<proteinExistence type="predicted"/>
<dbReference type="STRING" id="908615.SAMN05421540_102234"/>
<dbReference type="RefSeq" id="WP_093239440.1">
    <property type="nucleotide sequence ID" value="NZ_FNQF01000002.1"/>
</dbReference>
<dbReference type="SUPFAM" id="SSF56935">
    <property type="entry name" value="Porins"/>
    <property type="match status" value="1"/>
</dbReference>
<evidence type="ECO:0000256" key="1">
    <source>
        <dbReference type="SAM" id="SignalP"/>
    </source>
</evidence>
<keyword evidence="3" id="KW-1185">Reference proteome</keyword>
<dbReference type="Gene3D" id="2.40.160.60">
    <property type="entry name" value="Outer membrane protein transport protein (OMPP1/FadL/TodX)"/>
    <property type="match status" value="1"/>
</dbReference>
<feature type="signal peptide" evidence="1">
    <location>
        <begin position="1"/>
        <end position="23"/>
    </location>
</feature>
<sequence>MRFNLNILYSALFIFSLSFISKAQEVNDALILSTEDLQGTPRFTAMGGAFGALGGDLSALKINPAGSAVFALNQSSFSLDFNTFSNDNAYRGTMRSSDDNSFDVSQAGAVFVFKSNNENAAINKFAFGVNYERTSNINNAIYAEGQNNQSIGDYFVNKANGIALDYFTLQNNETFFSRYDDLLYEYGFSGQEAYLAYESFLIDPIDPSDLQGNSYQSNVNSTDLRQAYNENYDGNSGKISFNGALDINQRLKLGMNVNATFSDYTRFTRFNEQNSSSTGVNKIVYDNILDVQASGISLDFGAIYNIHDKLRFGVSYETPTWMSVSEKISHTLRTRGDGFGSATADPEIFNVFPDYKYKTPGKWTGSLAMIFNKNALLSIDYSRKDFTQMKFRSNGFEAQNAEINDMMQVSNRINVGGEYRIDNLSLRAGYSYVESPYKDDFTAGDINRFSAGLGYTFGMTRVDLSYVNSNQERNVMMKQSGINSPVNVDNQLHQISLGFAFMF</sequence>
<dbReference type="EMBL" id="FNQF01000002">
    <property type="protein sequence ID" value="SDZ93814.1"/>
    <property type="molecule type" value="Genomic_DNA"/>
</dbReference>
<gene>
    <name evidence="2" type="ORF">SAMN05421540_102234</name>
</gene>
<dbReference type="AlphaFoldDB" id="A0A1H3X579"/>
<feature type="chain" id="PRO_5011467714" evidence="1">
    <location>
        <begin position="24"/>
        <end position="503"/>
    </location>
</feature>